<feature type="compositionally biased region" description="Acidic residues" evidence="1">
    <location>
        <begin position="105"/>
        <end position="114"/>
    </location>
</feature>
<name>A0A8H6PT62_9EURO</name>
<feature type="compositionally biased region" description="Low complexity" evidence="1">
    <location>
        <begin position="605"/>
        <end position="615"/>
    </location>
</feature>
<dbReference type="EMBL" id="JACBAD010001996">
    <property type="protein sequence ID" value="KAF7123053.1"/>
    <property type="molecule type" value="Genomic_DNA"/>
</dbReference>
<evidence type="ECO:0000256" key="1">
    <source>
        <dbReference type="SAM" id="MobiDB-lite"/>
    </source>
</evidence>
<comment type="caution">
    <text evidence="3">The sequence shown here is derived from an EMBL/GenBank/DDBJ whole genome shotgun (WGS) entry which is preliminary data.</text>
</comment>
<feature type="compositionally biased region" description="Polar residues" evidence="1">
    <location>
        <begin position="163"/>
        <end position="193"/>
    </location>
</feature>
<organism evidence="3 5">
    <name type="scientific">Aspergillus hiratsukae</name>
    <dbReference type="NCBI Taxonomy" id="1194566"/>
    <lineage>
        <taxon>Eukaryota</taxon>
        <taxon>Fungi</taxon>
        <taxon>Dikarya</taxon>
        <taxon>Ascomycota</taxon>
        <taxon>Pezizomycotina</taxon>
        <taxon>Eurotiomycetes</taxon>
        <taxon>Eurotiomycetidae</taxon>
        <taxon>Eurotiales</taxon>
        <taxon>Aspergillaceae</taxon>
        <taxon>Aspergillus</taxon>
        <taxon>Aspergillus subgen. Fumigati</taxon>
    </lineage>
</organism>
<feature type="compositionally biased region" description="Low complexity" evidence="1">
    <location>
        <begin position="39"/>
        <end position="50"/>
    </location>
</feature>
<feature type="compositionally biased region" description="Low complexity" evidence="1">
    <location>
        <begin position="776"/>
        <end position="787"/>
    </location>
</feature>
<feature type="compositionally biased region" description="Polar residues" evidence="1">
    <location>
        <begin position="280"/>
        <end position="291"/>
    </location>
</feature>
<evidence type="ECO:0000313" key="4">
    <source>
        <dbReference type="Proteomes" id="UP000630445"/>
    </source>
</evidence>
<reference evidence="3" key="1">
    <citation type="submission" date="2020-06" db="EMBL/GenBank/DDBJ databases">
        <title>Draft genome sequences of strains closely related to Aspergillus parafelis and Aspergillus hiratsukae.</title>
        <authorList>
            <person name="Dos Santos R.A.C."/>
            <person name="Rivero-Menendez O."/>
            <person name="Steenwyk J.L."/>
            <person name="Mead M.E."/>
            <person name="Goldman G.H."/>
            <person name="Alastruey-Izquierdo A."/>
            <person name="Rokas A."/>
        </authorList>
    </citation>
    <scope>NUCLEOTIDE SEQUENCE</scope>
    <source>
        <strain evidence="2">CNM-CM5793</strain>
        <strain evidence="3">CNM-CM6106</strain>
    </source>
</reference>
<feature type="region of interest" description="Disordered" evidence="1">
    <location>
        <begin position="549"/>
        <end position="619"/>
    </location>
</feature>
<feature type="compositionally biased region" description="Polar residues" evidence="1">
    <location>
        <begin position="58"/>
        <end position="67"/>
    </location>
</feature>
<feature type="compositionally biased region" description="Low complexity" evidence="1">
    <location>
        <begin position="574"/>
        <end position="586"/>
    </location>
</feature>
<feature type="region of interest" description="Disordered" evidence="1">
    <location>
        <begin position="689"/>
        <end position="792"/>
    </location>
</feature>
<protein>
    <submittedName>
        <fullName evidence="3">Uncharacterized protein</fullName>
    </submittedName>
</protein>
<feature type="compositionally biased region" description="Polar residues" evidence="1">
    <location>
        <begin position="347"/>
        <end position="356"/>
    </location>
</feature>
<evidence type="ECO:0000313" key="3">
    <source>
        <dbReference type="EMBL" id="KAF7159873.1"/>
    </source>
</evidence>
<accession>A0A8H6PT62</accession>
<dbReference type="AlphaFoldDB" id="A0A8H6PT62"/>
<feature type="compositionally biased region" description="Polar residues" evidence="1">
    <location>
        <begin position="398"/>
        <end position="409"/>
    </location>
</feature>
<keyword evidence="4" id="KW-1185">Reference proteome</keyword>
<gene>
    <name evidence="2" type="ORF">CNMCM5793_001229</name>
    <name evidence="3" type="ORF">CNMCM6106_007299</name>
</gene>
<feature type="compositionally biased region" description="Basic and acidic residues" evidence="1">
    <location>
        <begin position="437"/>
        <end position="449"/>
    </location>
</feature>
<proteinExistence type="predicted"/>
<dbReference type="Proteomes" id="UP000662466">
    <property type="component" value="Unassembled WGS sequence"/>
</dbReference>
<sequence>MSGLNPFRPKKPESEVHPPLPNAGHVGVWPPRAVPPNPSSFSVSTNSSYPAAPLAAGSLTNSSTTPHGHSVTPPESSTSDADDSQTSDDQSLPDPFQKGSHMSDNDVDEEEDLNEGAWKQSYFHRSNPAGDRRHSAFGIAPHSTPFSPGAVISTPTAALAPSGEQTARTNNSNRLGVLENQKNLQENTMNATPSAPVPISAPRGVATGSGTACIPGQHTVTPSSDFVTGPKPLAVRSANRDRKPPPPPKSHHGKLINPSPHATASQSIPPRPTKRFSYHGTASETSLSLTPDTPPSRPSQSRIDYFTPLDDNPPQSAETLRRSQSQHKRPPTPPLSRRHSQMRRSKSTMSRTNLSRLSMPAGTIEVNASPPSSPGPRTQEPRIAPPTSDEAGPGSGQRELSLSRRASQVNPLPPPPPPRRNRVSSSHSNSGTQTTLHEPEKRAENEDFIPRPSNANDILADLSRLQKEVDDLRGHYESRKSFILSAPLIIDKKSTSSVARGSHLDCFNQTSLSFALLCLALLCFALLHLLPSKTTIPTQQEVSDIMTTPTLIDLPPPPSDPVTPSDMGPGTPNSGTTSLSALSTTAIKDGHQGQPLPHGRHAHHSSSASATSTSTLEAERADRISRLAGLERVATARAGGVPHSNLTFAMAHGLGYFDSGSGFKERSTVGSASATGSVGARTTWASGSDALDADKMSEDTNDDDSTSSVGNISEGDASLVGFGEGASTISGPISHPSLNRMSSGGRPSSLGGGTGSPSVSRANPLGSYQPGVEDNAAASSSLSPAGSNTPEQMHDARMLDGVTYDSDVVDTTVRTPRLATPFSHVCDRNYDSGVN</sequence>
<evidence type="ECO:0000313" key="2">
    <source>
        <dbReference type="EMBL" id="KAF7123053.1"/>
    </source>
</evidence>
<dbReference type="OrthoDB" id="428854at2759"/>
<dbReference type="EMBL" id="JACBAF010002269">
    <property type="protein sequence ID" value="KAF7159873.1"/>
    <property type="molecule type" value="Genomic_DNA"/>
</dbReference>
<feature type="region of interest" description="Disordered" evidence="1">
    <location>
        <begin position="1"/>
        <end position="454"/>
    </location>
</feature>
<feature type="compositionally biased region" description="Polar residues" evidence="1">
    <location>
        <begin position="727"/>
        <end position="741"/>
    </location>
</feature>
<feature type="compositionally biased region" description="Basic residues" evidence="1">
    <location>
        <begin position="324"/>
        <end position="346"/>
    </location>
</feature>
<evidence type="ECO:0000313" key="5">
    <source>
        <dbReference type="Proteomes" id="UP000662466"/>
    </source>
</evidence>
<dbReference type="Proteomes" id="UP000630445">
    <property type="component" value="Unassembled WGS sequence"/>
</dbReference>